<dbReference type="AlphaFoldDB" id="A0A7N0VK96"/>
<proteinExistence type="predicted"/>
<dbReference type="EnsemblPlants" id="Kaladp0978s0002.1.v1.1">
    <property type="protein sequence ID" value="Kaladp0978s0002.1.v1.1.CDS.1"/>
    <property type="gene ID" value="Kaladp0978s0002.v1.1"/>
</dbReference>
<sequence length="50" mass="5737">MGRSSIGSSIAFFSSLFSSSIIYFYGKTQLFEIHLPLPQLLVHCYFHFAF</sequence>
<organism evidence="2 3">
    <name type="scientific">Kalanchoe fedtschenkoi</name>
    <name type="common">Lavender scallops</name>
    <name type="synonym">South American air plant</name>
    <dbReference type="NCBI Taxonomy" id="63787"/>
    <lineage>
        <taxon>Eukaryota</taxon>
        <taxon>Viridiplantae</taxon>
        <taxon>Streptophyta</taxon>
        <taxon>Embryophyta</taxon>
        <taxon>Tracheophyta</taxon>
        <taxon>Spermatophyta</taxon>
        <taxon>Magnoliopsida</taxon>
        <taxon>eudicotyledons</taxon>
        <taxon>Gunneridae</taxon>
        <taxon>Pentapetalae</taxon>
        <taxon>Saxifragales</taxon>
        <taxon>Crassulaceae</taxon>
        <taxon>Kalanchoe</taxon>
    </lineage>
</organism>
<accession>A0A7N0VK96</accession>
<dbReference type="Gramene" id="Kaladp0978s0002.1.v1.1">
    <property type="protein sequence ID" value="Kaladp0978s0002.1.v1.1.CDS.1"/>
    <property type="gene ID" value="Kaladp0978s0002.v1.1"/>
</dbReference>
<keyword evidence="1" id="KW-1133">Transmembrane helix</keyword>
<protein>
    <submittedName>
        <fullName evidence="2">Uncharacterized protein</fullName>
    </submittedName>
</protein>
<feature type="transmembrane region" description="Helical" evidence="1">
    <location>
        <begin position="6"/>
        <end position="25"/>
    </location>
</feature>
<evidence type="ECO:0000313" key="3">
    <source>
        <dbReference type="Proteomes" id="UP000594263"/>
    </source>
</evidence>
<reference evidence="2" key="1">
    <citation type="submission" date="2021-01" db="UniProtKB">
        <authorList>
            <consortium name="EnsemblPlants"/>
        </authorList>
    </citation>
    <scope>IDENTIFICATION</scope>
</reference>
<evidence type="ECO:0000313" key="2">
    <source>
        <dbReference type="EnsemblPlants" id="Kaladp0978s0002.1.v1.1.CDS.1"/>
    </source>
</evidence>
<evidence type="ECO:0000256" key="1">
    <source>
        <dbReference type="SAM" id="Phobius"/>
    </source>
</evidence>
<keyword evidence="1" id="KW-0812">Transmembrane</keyword>
<keyword evidence="1" id="KW-0472">Membrane</keyword>
<dbReference type="Proteomes" id="UP000594263">
    <property type="component" value="Unplaced"/>
</dbReference>
<name>A0A7N0VK96_KALFE</name>
<keyword evidence="3" id="KW-1185">Reference proteome</keyword>